<sequence length="54" mass="6254">MAAEEMLIVKKAYEFSKWLLQHTGKFPKSYRFSVAVRMENTVLEFTELVAVGKT</sequence>
<protein>
    <submittedName>
        <fullName evidence="1">Uncharacterized protein</fullName>
    </submittedName>
</protein>
<dbReference type="InterPro" id="IPR036583">
    <property type="entry name" value="23S_rRNA_IVS_sf"/>
</dbReference>
<evidence type="ECO:0000313" key="2">
    <source>
        <dbReference type="Proteomes" id="UP000002725"/>
    </source>
</evidence>
<dbReference type="HOGENOM" id="CLU_3046739_0_0_10"/>
<gene>
    <name evidence="1" type="ordered locus">Paes_1451</name>
</gene>
<accession>B4S8T4</accession>
<name>B4S8T4_PROA2</name>
<keyword evidence="2" id="KW-1185">Reference proteome</keyword>
<organism evidence="1 2">
    <name type="scientific">Prosthecochloris aestuarii (strain DSM 271 / SK 413)</name>
    <dbReference type="NCBI Taxonomy" id="290512"/>
    <lineage>
        <taxon>Bacteria</taxon>
        <taxon>Pseudomonadati</taxon>
        <taxon>Chlorobiota</taxon>
        <taxon>Chlorobiia</taxon>
        <taxon>Chlorobiales</taxon>
        <taxon>Chlorobiaceae</taxon>
        <taxon>Prosthecochloris</taxon>
    </lineage>
</organism>
<dbReference type="KEGG" id="paa:Paes_1451"/>
<reference evidence="1" key="1">
    <citation type="submission" date="2008-06" db="EMBL/GenBank/DDBJ databases">
        <title>Complete sequence of chromosome of Prosthecochloris aestuarii DSM 271.</title>
        <authorList>
            <consortium name="US DOE Joint Genome Institute"/>
            <person name="Lucas S."/>
            <person name="Copeland A."/>
            <person name="Lapidus A."/>
            <person name="Glavina del Rio T."/>
            <person name="Dalin E."/>
            <person name="Tice H."/>
            <person name="Bruce D."/>
            <person name="Goodwin L."/>
            <person name="Pitluck S."/>
            <person name="Schmutz J."/>
            <person name="Larimer F."/>
            <person name="Land M."/>
            <person name="Hauser L."/>
            <person name="Kyrpides N."/>
            <person name="Anderson I."/>
            <person name="Liu Z."/>
            <person name="Li T."/>
            <person name="Zhao F."/>
            <person name="Overmann J."/>
            <person name="Bryant D.A."/>
            <person name="Richardson P."/>
        </authorList>
    </citation>
    <scope>NUCLEOTIDE SEQUENCE [LARGE SCALE GENOMIC DNA]</scope>
    <source>
        <strain evidence="1">DSM 271</strain>
    </source>
</reference>
<evidence type="ECO:0000313" key="1">
    <source>
        <dbReference type="EMBL" id="ACF46471.1"/>
    </source>
</evidence>
<dbReference type="Gene3D" id="1.20.1440.60">
    <property type="entry name" value="23S rRNA-intervening sequence"/>
    <property type="match status" value="1"/>
</dbReference>
<dbReference type="Proteomes" id="UP000002725">
    <property type="component" value="Chromosome"/>
</dbReference>
<dbReference type="EMBL" id="CP001108">
    <property type="protein sequence ID" value="ACF46471.1"/>
    <property type="molecule type" value="Genomic_DNA"/>
</dbReference>
<dbReference type="eggNOG" id="ENOG5032RM0">
    <property type="taxonomic scope" value="Bacteria"/>
</dbReference>
<proteinExistence type="predicted"/>
<dbReference type="RefSeq" id="WP_012506004.1">
    <property type="nucleotide sequence ID" value="NC_011059.1"/>
</dbReference>
<dbReference type="AlphaFoldDB" id="B4S8T4"/>